<dbReference type="EC" id="5.3.1.23" evidence="5"/>
<dbReference type="Gene3D" id="1.20.120.420">
    <property type="entry name" value="translation initiation factor eif-2b, domain 1"/>
    <property type="match status" value="1"/>
</dbReference>
<dbReference type="InterPro" id="IPR042529">
    <property type="entry name" value="IF_2B-like_C"/>
</dbReference>
<keyword evidence="3 5" id="KW-0413">Isomerase</keyword>
<dbReference type="NCBIfam" id="TIGR00524">
    <property type="entry name" value="eIF-2B_rel"/>
    <property type="match status" value="1"/>
</dbReference>
<dbReference type="GO" id="GO:0005737">
    <property type="term" value="C:cytoplasm"/>
    <property type="evidence" value="ECO:0007669"/>
    <property type="project" value="UniProtKB-SubCell"/>
</dbReference>
<comment type="subcellular location">
    <subcellularLocation>
        <location evidence="5">Cytoplasm</location>
    </subcellularLocation>
    <subcellularLocation>
        <location evidence="5">Nucleus</location>
    </subcellularLocation>
</comment>
<dbReference type="InterPro" id="IPR027363">
    <property type="entry name" value="M1Pi_N"/>
</dbReference>
<evidence type="ECO:0000256" key="4">
    <source>
        <dbReference type="ARBA" id="ARBA00023242"/>
    </source>
</evidence>
<dbReference type="FunFam" id="3.40.50.10470:FF:000006">
    <property type="entry name" value="Methylthioribose-1-phosphate isomerase"/>
    <property type="match status" value="1"/>
</dbReference>
<dbReference type="Proteomes" id="UP000266743">
    <property type="component" value="Chromosome 11"/>
</dbReference>
<evidence type="ECO:0000256" key="3">
    <source>
        <dbReference type="ARBA" id="ARBA00023235"/>
    </source>
</evidence>
<evidence type="ECO:0000256" key="1">
    <source>
        <dbReference type="ARBA" id="ARBA00009117"/>
    </source>
</evidence>
<keyword evidence="2 5" id="KW-0963">Cytoplasm</keyword>
<keyword evidence="6" id="KW-0648">Protein biosynthesis</keyword>
<protein>
    <recommendedName>
        <fullName evidence="5">Methylthioribose-1-phosphate isomerase</fullName>
        <shortName evidence="5">M1Pi</shortName>
        <shortName evidence="5">MTR-1-P isomerase</shortName>
        <ecNumber evidence="5">5.3.1.23</ecNumber>
    </recommendedName>
    <alternativeName>
        <fullName evidence="5">S-methyl-5-thioribose-1-phosphate isomerase</fullName>
    </alternativeName>
    <alternativeName>
        <fullName evidence="5">Translation initiation factor eIF-2B subunit alpha/beta/delta-like protein</fullName>
    </alternativeName>
</protein>
<organism evidence="6">
    <name type="scientific">Trypanosoma brucei equiperdum</name>
    <dbReference type="NCBI Taxonomy" id="630700"/>
    <lineage>
        <taxon>Eukaryota</taxon>
        <taxon>Discoba</taxon>
        <taxon>Euglenozoa</taxon>
        <taxon>Kinetoplastea</taxon>
        <taxon>Metakinetoplastina</taxon>
        <taxon>Trypanosomatida</taxon>
        <taxon>Trypanosomatidae</taxon>
        <taxon>Trypanosoma</taxon>
    </lineage>
</organism>
<feature type="active site" description="Proton donor" evidence="5">
    <location>
        <position position="255"/>
    </location>
</feature>
<sequence>MSSAHNTLESIKYRRGVLQLLDQRRLPLETVYCDITSIDDICCAIKEMRVRGAPAIAVSAALALAVVAERELKEQRQNSVWKTADDMRQFLLMSCDKMMSARPTAVNLSKVLIQLKKDIETDKANTMEAVLETCVQLAEKIYAADVSFNERIMRHGAAHLLKLASKERVNILTICNTGALATSRYGTALGIVRQLFYEGHLQHLYACETRPWNQGARLTVYECVQENIPCTLICDSAVSAVMKTHDIDAVVVGADRICKNGDTANKIGTYNLAVAAAYHKVPFFVAAPSTTLDPLTPDGEGVVIEEREATEITHIASGGGGLQSDKSNSDYGRKRVVADGPHLKVWNPVFDITPASLITGGIITENGVFPPATAGPLFDISRIVEP</sequence>
<keyword evidence="4 5" id="KW-0539">Nucleus</keyword>
<proteinExistence type="inferred from homology"/>
<evidence type="ECO:0000256" key="2">
    <source>
        <dbReference type="ARBA" id="ARBA00022490"/>
    </source>
</evidence>
<dbReference type="EMBL" id="QSBY01000011">
    <property type="protein sequence ID" value="RHW68109.1"/>
    <property type="molecule type" value="Genomic_DNA"/>
</dbReference>
<dbReference type="UniPathway" id="UPA00904">
    <property type="reaction ID" value="UER00874"/>
</dbReference>
<dbReference type="FunFam" id="1.20.120.420:FF:000001">
    <property type="entry name" value="Methylthioribose-1-phosphate isomerase"/>
    <property type="match status" value="1"/>
</dbReference>
<comment type="catalytic activity">
    <reaction evidence="5">
        <text>5-(methylsulfanyl)-alpha-D-ribose 1-phosphate = 5-(methylsulfanyl)-D-ribulose 1-phosphate</text>
        <dbReference type="Rhea" id="RHEA:19989"/>
        <dbReference type="ChEBI" id="CHEBI:58533"/>
        <dbReference type="ChEBI" id="CHEBI:58548"/>
        <dbReference type="EC" id="5.3.1.23"/>
    </reaction>
</comment>
<dbReference type="HAMAP" id="MF_01678">
    <property type="entry name" value="Salvage_MtnA"/>
    <property type="match status" value="1"/>
</dbReference>
<dbReference type="GO" id="GO:0005634">
    <property type="term" value="C:nucleus"/>
    <property type="evidence" value="ECO:0007669"/>
    <property type="project" value="UniProtKB-SubCell"/>
</dbReference>
<dbReference type="Pfam" id="PF01008">
    <property type="entry name" value="IF-2B"/>
    <property type="match status" value="1"/>
</dbReference>
<dbReference type="InterPro" id="IPR037171">
    <property type="entry name" value="NagB/RpiA_transferase-like"/>
</dbReference>
<dbReference type="NCBIfam" id="NF004326">
    <property type="entry name" value="PRK05720.1"/>
    <property type="match status" value="1"/>
</dbReference>
<dbReference type="GO" id="GO:0019509">
    <property type="term" value="P:L-methionine salvage from methylthioadenosine"/>
    <property type="evidence" value="ECO:0007669"/>
    <property type="project" value="UniProtKB-UniRule"/>
</dbReference>
<keyword evidence="5" id="KW-0486">Methionine biosynthesis</keyword>
<dbReference type="InterPro" id="IPR000649">
    <property type="entry name" value="IF-2B-related"/>
</dbReference>
<dbReference type="SUPFAM" id="SSF100950">
    <property type="entry name" value="NagB/RpiA/CoA transferase-like"/>
    <property type="match status" value="1"/>
</dbReference>
<name>A0A3L6KUN4_9TRYP</name>
<comment type="similarity">
    <text evidence="1 5">Belongs to the eIF-2B alpha/beta/delta subunits family. MtnA subfamily.</text>
</comment>
<dbReference type="GO" id="GO:0046523">
    <property type="term" value="F:S-methyl-5-thioribose-1-phosphate isomerase activity"/>
    <property type="evidence" value="ECO:0007669"/>
    <property type="project" value="UniProtKB-UniRule"/>
</dbReference>
<dbReference type="Gene3D" id="3.40.50.10470">
    <property type="entry name" value="Translation initiation factor eif-2b, domain 2"/>
    <property type="match status" value="1"/>
</dbReference>
<dbReference type="GO" id="GO:0003743">
    <property type="term" value="F:translation initiation factor activity"/>
    <property type="evidence" value="ECO:0007669"/>
    <property type="project" value="UniProtKB-KW"/>
</dbReference>
<feature type="site" description="Transition state stabilizer" evidence="5">
    <location>
        <position position="175"/>
    </location>
</feature>
<dbReference type="PANTHER" id="PTHR43475:SF1">
    <property type="entry name" value="METHYLTHIORIBOSE-1-PHOSPHATE ISOMERASE"/>
    <property type="match status" value="1"/>
</dbReference>
<dbReference type="NCBIfam" id="TIGR00512">
    <property type="entry name" value="salvage_mtnA"/>
    <property type="match status" value="1"/>
</dbReference>
<keyword evidence="6" id="KW-0396">Initiation factor</keyword>
<comment type="function">
    <text evidence="5">Catalyzes the interconversion of methylthioribose-1-phosphate (MTR-1-P) into methylthioribulose-1-phosphate (MTRu-1-P).</text>
</comment>
<gene>
    <name evidence="6" type="ORF">DPX39_110086000</name>
</gene>
<keyword evidence="5" id="KW-0028">Amino-acid biosynthesis</keyword>
<evidence type="ECO:0000313" key="6">
    <source>
        <dbReference type="EMBL" id="RHW68109.1"/>
    </source>
</evidence>
<evidence type="ECO:0000256" key="5">
    <source>
        <dbReference type="HAMAP-Rule" id="MF_03119"/>
    </source>
</evidence>
<accession>A0A3L6KUN4</accession>
<comment type="caution">
    <text evidence="6">The sequence shown here is derived from an EMBL/GenBank/DDBJ whole genome shotgun (WGS) entry which is preliminary data.</text>
</comment>
<reference evidence="6" key="1">
    <citation type="submission" date="2018-09" db="EMBL/GenBank/DDBJ databases">
        <title>whole genome sequence of T. equiperdum IVM-t1 strain.</title>
        <authorList>
            <person name="Suganuma K."/>
        </authorList>
    </citation>
    <scope>NUCLEOTIDE SEQUENCE [LARGE SCALE GENOMIC DNA]</scope>
    <source>
        <strain evidence="6">IVM-t1</strain>
    </source>
</reference>
<dbReference type="InterPro" id="IPR011559">
    <property type="entry name" value="Initiation_fac_2B_a/b/d"/>
</dbReference>
<comment type="pathway">
    <text evidence="5">Amino-acid biosynthesis; L-methionine biosynthesis via salvage pathway; L-methionine from S-methyl-5-thio-alpha-D-ribose 1-phosphate: step 1/6.</text>
</comment>
<dbReference type="PANTHER" id="PTHR43475">
    <property type="entry name" value="METHYLTHIORIBOSE-1-PHOSPHATE ISOMERASE"/>
    <property type="match status" value="1"/>
</dbReference>
<dbReference type="InterPro" id="IPR005251">
    <property type="entry name" value="IF-M1Pi"/>
</dbReference>
<dbReference type="AlphaFoldDB" id="A0A3L6KUN4"/>